<dbReference type="Proteomes" id="UP001239111">
    <property type="component" value="Chromosome 2"/>
</dbReference>
<keyword evidence="2" id="KW-1185">Reference proteome</keyword>
<sequence>MKDVVCSKDKNVEKVYTQKRLVLSTLRELYISFKDSHPQIKIGFSKFAQFCPKTLCVTWIEWNTRRKLNNYKDCISLIVCEEPSNKRSLDQCRQCSGVEPLKSLLLESFKHKEIDQVQFQFWLTTDRCKPQTRVTSAEEFVEELAKLIFKLETHASTAKQQASYLQWLKDNLREEEFLILLDFAENYAFLIQDAVQSFHYNDDQCTIVTVVIYFIKDSKLHHKSLVVLSDNLVHDSTAIYCVQKIVTDHLKKNFDLILKMTYFTDGANLKFNARRASIQCIAGDQITTPYELYVWASRTMKNMDVFFIPKEEYLKTRDTLAERYLNAVTIPGTQSYHSMKVVQETKQLPCRLYSASLEVDLFPKSHVKRKMTVEILQEVSLPVKKSRPQLKKSKMK</sequence>
<accession>A0ACC2P421</accession>
<reference evidence="1" key="1">
    <citation type="submission" date="2023-04" db="EMBL/GenBank/DDBJ databases">
        <title>A chromosome-level genome assembly of the parasitoid wasp Eretmocerus hayati.</title>
        <authorList>
            <person name="Zhong Y."/>
            <person name="Liu S."/>
            <person name="Liu Y."/>
        </authorList>
    </citation>
    <scope>NUCLEOTIDE SEQUENCE</scope>
    <source>
        <strain evidence="1">ZJU_SS_LIU_2023</strain>
    </source>
</reference>
<evidence type="ECO:0000313" key="2">
    <source>
        <dbReference type="Proteomes" id="UP001239111"/>
    </source>
</evidence>
<evidence type="ECO:0000313" key="1">
    <source>
        <dbReference type="EMBL" id="KAJ8677284.1"/>
    </source>
</evidence>
<comment type="caution">
    <text evidence="1">The sequence shown here is derived from an EMBL/GenBank/DDBJ whole genome shotgun (WGS) entry which is preliminary data.</text>
</comment>
<name>A0ACC2P421_9HYME</name>
<protein>
    <submittedName>
        <fullName evidence="1">Uncharacterized protein</fullName>
    </submittedName>
</protein>
<dbReference type="EMBL" id="CM056742">
    <property type="protein sequence ID" value="KAJ8677284.1"/>
    <property type="molecule type" value="Genomic_DNA"/>
</dbReference>
<organism evidence="1 2">
    <name type="scientific">Eretmocerus hayati</name>
    <dbReference type="NCBI Taxonomy" id="131215"/>
    <lineage>
        <taxon>Eukaryota</taxon>
        <taxon>Metazoa</taxon>
        <taxon>Ecdysozoa</taxon>
        <taxon>Arthropoda</taxon>
        <taxon>Hexapoda</taxon>
        <taxon>Insecta</taxon>
        <taxon>Pterygota</taxon>
        <taxon>Neoptera</taxon>
        <taxon>Endopterygota</taxon>
        <taxon>Hymenoptera</taxon>
        <taxon>Apocrita</taxon>
        <taxon>Proctotrupomorpha</taxon>
        <taxon>Chalcidoidea</taxon>
        <taxon>Aphelinidae</taxon>
        <taxon>Aphelininae</taxon>
        <taxon>Eretmocerus</taxon>
    </lineage>
</organism>
<gene>
    <name evidence="1" type="ORF">QAD02_013071</name>
</gene>
<proteinExistence type="predicted"/>